<dbReference type="Proteomes" id="UP001162992">
    <property type="component" value="Chromosome 15"/>
</dbReference>
<organism evidence="1 2">
    <name type="scientific">Diphasiastrum complanatum</name>
    <name type="common">Issler's clubmoss</name>
    <name type="synonym">Lycopodium complanatum</name>
    <dbReference type="NCBI Taxonomy" id="34168"/>
    <lineage>
        <taxon>Eukaryota</taxon>
        <taxon>Viridiplantae</taxon>
        <taxon>Streptophyta</taxon>
        <taxon>Embryophyta</taxon>
        <taxon>Tracheophyta</taxon>
        <taxon>Lycopodiopsida</taxon>
        <taxon>Lycopodiales</taxon>
        <taxon>Lycopodiaceae</taxon>
        <taxon>Lycopodioideae</taxon>
        <taxon>Diphasiastrum</taxon>
    </lineage>
</organism>
<proteinExistence type="predicted"/>
<accession>A0ACC2BFI8</accession>
<reference evidence="2" key="1">
    <citation type="journal article" date="2024" name="Proc. Natl. Acad. Sci. U.S.A.">
        <title>Extraordinary preservation of gene collinearity over three hundred million years revealed in homosporous lycophytes.</title>
        <authorList>
            <person name="Li C."/>
            <person name="Wickell D."/>
            <person name="Kuo L.Y."/>
            <person name="Chen X."/>
            <person name="Nie B."/>
            <person name="Liao X."/>
            <person name="Peng D."/>
            <person name="Ji J."/>
            <person name="Jenkins J."/>
            <person name="Williams M."/>
            <person name="Shu S."/>
            <person name="Plott C."/>
            <person name="Barry K."/>
            <person name="Rajasekar S."/>
            <person name="Grimwood J."/>
            <person name="Han X."/>
            <person name="Sun S."/>
            <person name="Hou Z."/>
            <person name="He W."/>
            <person name="Dai G."/>
            <person name="Sun C."/>
            <person name="Schmutz J."/>
            <person name="Leebens-Mack J.H."/>
            <person name="Li F.W."/>
            <person name="Wang L."/>
        </authorList>
    </citation>
    <scope>NUCLEOTIDE SEQUENCE [LARGE SCALE GENOMIC DNA]</scope>
    <source>
        <strain evidence="2">cv. PW_Plant_1</strain>
    </source>
</reference>
<dbReference type="EMBL" id="CM055106">
    <property type="protein sequence ID" value="KAJ7528524.1"/>
    <property type="molecule type" value="Genomic_DNA"/>
</dbReference>
<protein>
    <submittedName>
        <fullName evidence="1">Uncharacterized protein</fullName>
    </submittedName>
</protein>
<keyword evidence="2" id="KW-1185">Reference proteome</keyword>
<evidence type="ECO:0000313" key="2">
    <source>
        <dbReference type="Proteomes" id="UP001162992"/>
    </source>
</evidence>
<gene>
    <name evidence="1" type="ORF">O6H91_15G007100</name>
</gene>
<comment type="caution">
    <text evidence="1">The sequence shown here is derived from an EMBL/GenBank/DDBJ whole genome shotgun (WGS) entry which is preliminary data.</text>
</comment>
<sequence>MSNLFRLPPPPLLSPHYCRSSSWPPTPPCLHNLTSPSSSAFPDLHFQQTVAGIRSFKRLPFNTVVVTCSAASDALLSGFPEEAWPPQSLSEPALNRPPASSRKRQEKKRKLIADVDQSELVDPWLLADPDSRFAEYFGVQVHYKIAHPSTEESAAEAFSATEASEVNGSSVSSSKLVEDRSVEPSLQMRIGMPLICLHGFGASVYSWQKVLQPLANRLGSRVVAFDRPAFGLTSRLHPQKSNFRGKEKIFPNPYSLGFSTMLSLAFIEFLKADKAILIGHSAGCIIAAQAYLDAPDRIAAIVMVAPAIIAPFFKQNTGKADASKQKDEETSRSHQEIWLCQMAWLKRFFLRLWAAAFWLCRQMVALFHDLKATISTFYYELLKAVLRSQPAIWMLRLIMDKYGKWIVRYAWYDQSKVDKRDIEGYTKPLKCRNWEIALLEYVVALVASPMDNKQRMLGKRLTDIKCPVLVITGDTDRLVPAFNAKRLARMLPRSQFRLIKNCGHLPHEEKPDEFLAAVKDFVSWVITSDLICPDHA</sequence>
<evidence type="ECO:0000313" key="1">
    <source>
        <dbReference type="EMBL" id="KAJ7528524.1"/>
    </source>
</evidence>
<name>A0ACC2BFI8_DIPCM</name>